<dbReference type="AlphaFoldDB" id="A0AA39VR52"/>
<dbReference type="Pfam" id="PF00069">
    <property type="entry name" value="Pkinase"/>
    <property type="match status" value="2"/>
</dbReference>
<protein>
    <recommendedName>
        <fullName evidence="7">Protein kinase domain-containing protein</fullName>
    </recommendedName>
</protein>
<evidence type="ECO:0000313" key="8">
    <source>
        <dbReference type="EMBL" id="KAK0587473.1"/>
    </source>
</evidence>
<dbReference type="EMBL" id="JAUESC010000382">
    <property type="protein sequence ID" value="KAK0587473.1"/>
    <property type="molecule type" value="Genomic_DNA"/>
</dbReference>
<dbReference type="InterPro" id="IPR000719">
    <property type="entry name" value="Prot_kinase_dom"/>
</dbReference>
<reference evidence="8" key="1">
    <citation type="journal article" date="2022" name="Plant J.">
        <title>Strategies of tolerance reflected in two North American maple genomes.</title>
        <authorList>
            <person name="McEvoy S.L."/>
            <person name="Sezen U.U."/>
            <person name="Trouern-Trend A."/>
            <person name="McMahon S.M."/>
            <person name="Schaberg P.G."/>
            <person name="Yang J."/>
            <person name="Wegrzyn J.L."/>
            <person name="Swenson N.G."/>
        </authorList>
    </citation>
    <scope>NUCLEOTIDE SEQUENCE</scope>
    <source>
        <strain evidence="8">NS2018</strain>
    </source>
</reference>
<dbReference type="InterPro" id="IPR011009">
    <property type="entry name" value="Kinase-like_dom_sf"/>
</dbReference>
<dbReference type="SUPFAM" id="SSF56112">
    <property type="entry name" value="Protein kinase-like (PK-like)"/>
    <property type="match status" value="1"/>
</dbReference>
<feature type="domain" description="Protein kinase" evidence="7">
    <location>
        <begin position="1"/>
        <end position="300"/>
    </location>
</feature>
<accession>A0AA39VR52</accession>
<evidence type="ECO:0000313" key="9">
    <source>
        <dbReference type="Proteomes" id="UP001168877"/>
    </source>
</evidence>
<evidence type="ECO:0000256" key="4">
    <source>
        <dbReference type="ARBA" id="ARBA00022741"/>
    </source>
</evidence>
<dbReference type="InterPro" id="IPR050205">
    <property type="entry name" value="CDPK_Ser/Thr_kinases"/>
</dbReference>
<evidence type="ECO:0000256" key="6">
    <source>
        <dbReference type="ARBA" id="ARBA00022840"/>
    </source>
</evidence>
<evidence type="ECO:0000256" key="2">
    <source>
        <dbReference type="ARBA" id="ARBA00022527"/>
    </source>
</evidence>
<dbReference type="Proteomes" id="UP001168877">
    <property type="component" value="Unassembled WGS sequence"/>
</dbReference>
<evidence type="ECO:0000259" key="7">
    <source>
        <dbReference type="PROSITE" id="PS50011"/>
    </source>
</evidence>
<keyword evidence="2" id="KW-0723">Serine/threonine-protein kinase</keyword>
<dbReference type="GO" id="GO:0005524">
    <property type="term" value="F:ATP binding"/>
    <property type="evidence" value="ECO:0007669"/>
    <property type="project" value="UniProtKB-KW"/>
</dbReference>
<evidence type="ECO:0000256" key="3">
    <source>
        <dbReference type="ARBA" id="ARBA00022679"/>
    </source>
</evidence>
<keyword evidence="6" id="KW-0067">ATP-binding</keyword>
<gene>
    <name evidence="8" type="ORF">LWI29_023377</name>
</gene>
<dbReference type="Gene3D" id="1.10.510.10">
    <property type="entry name" value="Transferase(Phosphotransferase) domain 1"/>
    <property type="match status" value="2"/>
</dbReference>
<keyword evidence="5" id="KW-0418">Kinase</keyword>
<comment type="caution">
    <text evidence="8">The sequence shown here is derived from an EMBL/GenBank/DDBJ whole genome shotgun (WGS) entry which is preliminary data.</text>
</comment>
<evidence type="ECO:0000256" key="5">
    <source>
        <dbReference type="ARBA" id="ARBA00022777"/>
    </source>
</evidence>
<name>A0AA39VR52_ACESA</name>
<keyword evidence="4" id="KW-0547">Nucleotide-binding</keyword>
<comment type="similarity">
    <text evidence="1">Belongs to the protein kinase superfamily. CAMK Ser/Thr protein kinase family. CaMK subfamily.</text>
</comment>
<dbReference type="GO" id="GO:0004674">
    <property type="term" value="F:protein serine/threonine kinase activity"/>
    <property type="evidence" value="ECO:0007669"/>
    <property type="project" value="UniProtKB-KW"/>
</dbReference>
<keyword evidence="9" id="KW-1185">Reference proteome</keyword>
<proteinExistence type="inferred from homology"/>
<keyword evidence="3" id="KW-0808">Transferase</keyword>
<organism evidence="8 9">
    <name type="scientific">Acer saccharum</name>
    <name type="common">Sugar maple</name>
    <dbReference type="NCBI Taxonomy" id="4024"/>
    <lineage>
        <taxon>Eukaryota</taxon>
        <taxon>Viridiplantae</taxon>
        <taxon>Streptophyta</taxon>
        <taxon>Embryophyta</taxon>
        <taxon>Tracheophyta</taxon>
        <taxon>Spermatophyta</taxon>
        <taxon>Magnoliopsida</taxon>
        <taxon>eudicotyledons</taxon>
        <taxon>Gunneridae</taxon>
        <taxon>Pentapetalae</taxon>
        <taxon>rosids</taxon>
        <taxon>malvids</taxon>
        <taxon>Sapindales</taxon>
        <taxon>Sapindaceae</taxon>
        <taxon>Hippocastanoideae</taxon>
        <taxon>Acereae</taxon>
        <taxon>Acer</taxon>
    </lineage>
</organism>
<reference evidence="8" key="2">
    <citation type="submission" date="2023-06" db="EMBL/GenBank/DDBJ databases">
        <authorList>
            <person name="Swenson N.G."/>
            <person name="Wegrzyn J.L."/>
            <person name="Mcevoy S.L."/>
        </authorList>
    </citation>
    <scope>NUCLEOTIDE SEQUENCE</scope>
    <source>
        <strain evidence="8">NS2018</strain>
        <tissue evidence="8">Leaf</tissue>
    </source>
</reference>
<evidence type="ECO:0000256" key="1">
    <source>
        <dbReference type="ARBA" id="ARBA00005354"/>
    </source>
</evidence>
<dbReference type="PROSITE" id="PS50011">
    <property type="entry name" value="PROTEIN_KINASE_DOM"/>
    <property type="match status" value="1"/>
</dbReference>
<sequence>MGAFGVIRECSDKLTGEVLACKSIAKDRLVTVDDVRSIKLEIEIMTRLSGHPNVVDLKAVYEEEDFVHLVMELCAGGELFHRLEKYGRFSENEARVVFMYLMQVVKYCHDNGVCWGYTVHSSERNASFWGKTKSKIFEAVKAADLRFPSNTWDHISASARDLIVGMLCIDPSKRLSATEVLAHSWIGDCVQAAQELHEQDALCCKTLEVSEDSIISATFIDRNQDYSFGEQSSAFTCKSSFSTFPVDNGTPDCSANGGFSFSSCCESSAPDFSSPIPSMPSFTFLSPSSAVGYIEVVICF</sequence>
<dbReference type="PANTHER" id="PTHR24349">
    <property type="entry name" value="SERINE/THREONINE-PROTEIN KINASE"/>
    <property type="match status" value="1"/>
</dbReference>